<reference evidence="3 4" key="1">
    <citation type="submission" date="2021-04" db="EMBL/GenBank/DDBJ databases">
        <title>Description of novel Flavobacterium sp. F-328.</title>
        <authorList>
            <person name="Saticioglu I.B."/>
        </authorList>
    </citation>
    <scope>NUCLEOTIDE SEQUENCE [LARGE SCALE GENOMIC DNA]</scope>
    <source>
        <strain evidence="3 4">F-328</strain>
    </source>
</reference>
<dbReference type="EMBL" id="JAGPXB010000002">
    <property type="protein sequence ID" value="MBQ0907719.1"/>
    <property type="molecule type" value="Genomic_DNA"/>
</dbReference>
<keyword evidence="4" id="KW-1185">Reference proteome</keyword>
<dbReference type="Proteomes" id="UP000679008">
    <property type="component" value="Unassembled WGS sequence"/>
</dbReference>
<gene>
    <name evidence="3" type="ORF">KBJ98_03270</name>
</gene>
<organism evidence="3 4">
    <name type="scientific">Flavobacterium erciyesense</name>
    <dbReference type="NCBI Taxonomy" id="2825842"/>
    <lineage>
        <taxon>Bacteria</taxon>
        <taxon>Pseudomonadati</taxon>
        <taxon>Bacteroidota</taxon>
        <taxon>Flavobacteriia</taxon>
        <taxon>Flavobacteriales</taxon>
        <taxon>Flavobacteriaceae</taxon>
        <taxon>Flavobacterium</taxon>
    </lineage>
</organism>
<dbReference type="PROSITE" id="PS50110">
    <property type="entry name" value="RESPONSE_REGULATORY"/>
    <property type="match status" value="1"/>
</dbReference>
<accession>A0ABS5D133</accession>
<name>A0ABS5D133_9FLAO</name>
<feature type="modified residue" description="4-aspartylphosphate" evidence="1">
    <location>
        <position position="58"/>
    </location>
</feature>
<dbReference type="InterPro" id="IPR011006">
    <property type="entry name" value="CheY-like_superfamily"/>
</dbReference>
<dbReference type="InterPro" id="IPR001789">
    <property type="entry name" value="Sig_transdc_resp-reg_receiver"/>
</dbReference>
<dbReference type="SUPFAM" id="SSF52172">
    <property type="entry name" value="CheY-like"/>
    <property type="match status" value="1"/>
</dbReference>
<sequence length="217" mass="24566">MYSPIFLLEDHKYVTEAYIRALRSISFEGEIVVSYSLNEAYKKIIDSDLKELQLAILDYSMPPCQLNNLKNGEDIANIIRAKFPETKIIFISAILSSFELESLLKNVNPEGIVEKSDIDFSDLSMILKKVIGGEVFYSQRVHKTIDENKAKYHFLDAVNLKIIELISQGITTKNLPNYLPLSLSGVHKRKAKIKAVLNIDNGSDEAIIKEARKKGFL</sequence>
<evidence type="ECO:0000313" key="3">
    <source>
        <dbReference type="EMBL" id="MBQ0907719.1"/>
    </source>
</evidence>
<dbReference type="Gene3D" id="3.40.50.2300">
    <property type="match status" value="1"/>
</dbReference>
<feature type="domain" description="Response regulatory" evidence="2">
    <location>
        <begin position="4"/>
        <end position="130"/>
    </location>
</feature>
<evidence type="ECO:0000256" key="1">
    <source>
        <dbReference type="PROSITE-ProRule" id="PRU00169"/>
    </source>
</evidence>
<dbReference type="RefSeq" id="WP_210788258.1">
    <property type="nucleotide sequence ID" value="NZ_JAGPXB010000002.1"/>
</dbReference>
<protein>
    <submittedName>
        <fullName evidence="3">Response regulator transcription factor</fullName>
    </submittedName>
</protein>
<comment type="caution">
    <text evidence="3">The sequence shown here is derived from an EMBL/GenBank/DDBJ whole genome shotgun (WGS) entry which is preliminary data.</text>
</comment>
<proteinExistence type="predicted"/>
<evidence type="ECO:0000313" key="4">
    <source>
        <dbReference type="Proteomes" id="UP000679008"/>
    </source>
</evidence>
<keyword evidence="1" id="KW-0597">Phosphoprotein</keyword>
<evidence type="ECO:0000259" key="2">
    <source>
        <dbReference type="PROSITE" id="PS50110"/>
    </source>
</evidence>